<dbReference type="VEuPathDB" id="FungiDB:UMAG_11628"/>
<dbReference type="EMBL" id="CM003140">
    <property type="protein sequence ID" value="KIS72408.1"/>
    <property type="molecule type" value="Genomic_DNA"/>
</dbReference>
<dbReference type="Proteomes" id="UP000000561">
    <property type="component" value="Chromosome 1"/>
</dbReference>
<organism evidence="3 4">
    <name type="scientific">Mycosarcoma maydis</name>
    <name type="common">Corn smut fungus</name>
    <name type="synonym">Ustilago maydis</name>
    <dbReference type="NCBI Taxonomy" id="5270"/>
    <lineage>
        <taxon>Eukaryota</taxon>
        <taxon>Fungi</taxon>
        <taxon>Dikarya</taxon>
        <taxon>Basidiomycota</taxon>
        <taxon>Ustilaginomycotina</taxon>
        <taxon>Ustilaginomycetes</taxon>
        <taxon>Ustilaginales</taxon>
        <taxon>Ustilaginaceae</taxon>
        <taxon>Mycosarcoma</taxon>
    </lineage>
</organism>
<keyword evidence="2" id="KW-0732">Signal</keyword>
<protein>
    <submittedName>
        <fullName evidence="3">Uncharacterized protein</fullName>
    </submittedName>
</protein>
<feature type="signal peptide" evidence="2">
    <location>
        <begin position="1"/>
        <end position="19"/>
    </location>
</feature>
<dbReference type="InParanoid" id="A0A0D1D1Z1"/>
<proteinExistence type="predicted"/>
<dbReference type="KEGG" id="uma:UMAG_11628"/>
<accession>A0A0D1D1Z1</accession>
<evidence type="ECO:0000313" key="3">
    <source>
        <dbReference type="EMBL" id="KIS72408.1"/>
    </source>
</evidence>
<gene>
    <name evidence="3" type="ORF">UMAG_11628</name>
</gene>
<keyword evidence="4" id="KW-1185">Reference proteome</keyword>
<reference evidence="3 4" key="1">
    <citation type="journal article" date="2006" name="Nature">
        <title>Insights from the genome of the biotrophic fungal plant pathogen Ustilago maydis.</title>
        <authorList>
            <person name="Kamper J."/>
            <person name="Kahmann R."/>
            <person name="Bolker M."/>
            <person name="Ma L.J."/>
            <person name="Brefort T."/>
            <person name="Saville B.J."/>
            <person name="Banuett F."/>
            <person name="Kronstad J.W."/>
            <person name="Gold S.E."/>
            <person name="Muller O."/>
            <person name="Perlin M.H."/>
            <person name="Wosten H.A."/>
            <person name="de Vries R."/>
            <person name="Ruiz-Herrera J."/>
            <person name="Reynaga-Pena C.G."/>
            <person name="Snetselaar K."/>
            <person name="McCann M."/>
            <person name="Perez-Martin J."/>
            <person name="Feldbrugge M."/>
            <person name="Basse C.W."/>
            <person name="Steinberg G."/>
            <person name="Ibeas J.I."/>
            <person name="Holloman W."/>
            <person name="Guzman P."/>
            <person name="Farman M."/>
            <person name="Stajich J.E."/>
            <person name="Sentandreu R."/>
            <person name="Gonzalez-Prieto J.M."/>
            <person name="Kennell J.C."/>
            <person name="Molina L."/>
            <person name="Schirawski J."/>
            <person name="Mendoza-Mendoza A."/>
            <person name="Greilinger D."/>
            <person name="Munch K."/>
            <person name="Rossel N."/>
            <person name="Scherer M."/>
            <person name="Vranes M."/>
            <person name="Ladendorf O."/>
            <person name="Vincon V."/>
            <person name="Fuchs U."/>
            <person name="Sandrock B."/>
            <person name="Meng S."/>
            <person name="Ho E.C."/>
            <person name="Cahill M.J."/>
            <person name="Boyce K.J."/>
            <person name="Klose J."/>
            <person name="Klosterman S.J."/>
            <person name="Deelstra H.J."/>
            <person name="Ortiz-Castellanos L."/>
            <person name="Li W."/>
            <person name="Sanchez-Alonso P."/>
            <person name="Schreier P.H."/>
            <person name="Hauser-Hahn I."/>
            <person name="Vaupel M."/>
            <person name="Koopmann E."/>
            <person name="Friedrich G."/>
            <person name="Voss H."/>
            <person name="Schluter T."/>
            <person name="Margolis J."/>
            <person name="Platt D."/>
            <person name="Swimmer C."/>
            <person name="Gnirke A."/>
            <person name="Chen F."/>
            <person name="Vysotskaia V."/>
            <person name="Mannhaupt G."/>
            <person name="Guldener U."/>
            <person name="Munsterkotter M."/>
            <person name="Haase D."/>
            <person name="Oesterheld M."/>
            <person name="Mewes H.W."/>
            <person name="Mauceli E.W."/>
            <person name="DeCaprio D."/>
            <person name="Wade C.M."/>
            <person name="Butler J."/>
            <person name="Young S."/>
            <person name="Jaffe D.B."/>
            <person name="Calvo S."/>
            <person name="Nusbaum C."/>
            <person name="Galagan J."/>
            <person name="Birren B.W."/>
        </authorList>
    </citation>
    <scope>NUCLEOTIDE SEQUENCE [LARGE SCALE GENOMIC DNA]</scope>
    <source>
        <strain evidence="4">DSM 14603 / FGSC 9021 / UM521</strain>
    </source>
</reference>
<feature type="region of interest" description="Disordered" evidence="1">
    <location>
        <begin position="26"/>
        <end position="52"/>
    </location>
</feature>
<evidence type="ECO:0000256" key="1">
    <source>
        <dbReference type="SAM" id="MobiDB-lite"/>
    </source>
</evidence>
<dbReference type="AlphaFoldDB" id="A0A0D1D1Z1"/>
<dbReference type="RefSeq" id="XP_011386801.1">
    <property type="nucleotide sequence ID" value="XM_011388499.1"/>
</dbReference>
<evidence type="ECO:0000256" key="2">
    <source>
        <dbReference type="SAM" id="SignalP"/>
    </source>
</evidence>
<name>A0A0D1D1Z1_MYCMD</name>
<feature type="chain" id="PRO_5002240142" evidence="2">
    <location>
        <begin position="20"/>
        <end position="113"/>
    </location>
</feature>
<feature type="compositionally biased region" description="Polar residues" evidence="1">
    <location>
        <begin position="36"/>
        <end position="45"/>
    </location>
</feature>
<dbReference type="GeneID" id="23567487"/>
<sequence>MLIFQNLLALLLLVNVVYGASVRLSSRQTDRKSDNSDNASATSISKDAGPLGLDNAHCENVKLTIPVNVQLANFTNVDNSYSNQSYITRLWISPRLRPTGPPSMARVGTLGSS</sequence>
<evidence type="ECO:0000313" key="4">
    <source>
        <dbReference type="Proteomes" id="UP000000561"/>
    </source>
</evidence>